<dbReference type="PROSITE" id="PS51900">
    <property type="entry name" value="CB"/>
    <property type="match status" value="1"/>
</dbReference>
<sequence>MMENENENACPICHRAYTYLSQHLRVSHFVVNIEERGKLVMLASGRLNIRSEACPVPSCTTQKGQLLEHSLPGPLEVEKEIEPFGKMQFPPFPDHIPVLNAVLEDYREMQEGPDPSAKLKNNVQSKLHRIRNCMAWMSQGKSGLAKMQFMGDQNRIRGWVKYLTKNGMALTTTLHYLKNVRQFFEYLKETPPKNSCLSQLDLLKVIREVKMSISSWNRPVVLHQMKIKGQKDAAMHTIKELQDCRKLALVAIPKLISKLESDFSHGNLWKLYGYVTAYLASLYGHRLGVFMNMTDVEVSQAVHGPEKDDYLIKMSNHKTSESFGTAKMLLSSGEYGWLLSLMKLKRDAGKKSTFFFFNTTLKTTEKLTTYLQNAWSDMKLRGVPTFISLRSAVATFARDRHGEDSQARKSMARLMCHDTLTADKHYAMDLNVQQAREGRLLFEQAQETTKSRTRPQSEEEEEEEGDKGEEKGDEEQESGTSSRMKKSTPRMTRSQSGKVKCRVLLSPLKISPRKRSHRSRVRRSRKRI</sequence>
<proteinExistence type="predicted"/>
<dbReference type="InterPro" id="IPR044068">
    <property type="entry name" value="CB"/>
</dbReference>
<accession>A0AAD6F5D7</accession>
<evidence type="ECO:0000313" key="4">
    <source>
        <dbReference type="Proteomes" id="UP001219934"/>
    </source>
</evidence>
<gene>
    <name evidence="3" type="ORF">JOQ06_022175</name>
</gene>
<organism evidence="3 4">
    <name type="scientific">Pogonophryne albipinna</name>
    <dbReference type="NCBI Taxonomy" id="1090488"/>
    <lineage>
        <taxon>Eukaryota</taxon>
        <taxon>Metazoa</taxon>
        <taxon>Chordata</taxon>
        <taxon>Craniata</taxon>
        <taxon>Vertebrata</taxon>
        <taxon>Euteleostomi</taxon>
        <taxon>Actinopterygii</taxon>
        <taxon>Neopterygii</taxon>
        <taxon>Teleostei</taxon>
        <taxon>Neoteleostei</taxon>
        <taxon>Acanthomorphata</taxon>
        <taxon>Eupercaria</taxon>
        <taxon>Perciformes</taxon>
        <taxon>Notothenioidei</taxon>
        <taxon>Pogonophryne</taxon>
    </lineage>
</organism>
<comment type="caution">
    <text evidence="3">The sequence shown here is derived from an EMBL/GenBank/DDBJ whole genome shotgun (WGS) entry which is preliminary data.</text>
</comment>
<name>A0AAD6F5D7_9TELE</name>
<feature type="compositionally biased region" description="Acidic residues" evidence="1">
    <location>
        <begin position="458"/>
        <end position="477"/>
    </location>
</feature>
<evidence type="ECO:0000313" key="3">
    <source>
        <dbReference type="EMBL" id="KAJ4921911.1"/>
    </source>
</evidence>
<protein>
    <recommendedName>
        <fullName evidence="2">Core-binding (CB) domain-containing protein</fullName>
    </recommendedName>
</protein>
<keyword evidence="4" id="KW-1185">Reference proteome</keyword>
<dbReference type="Proteomes" id="UP001219934">
    <property type="component" value="Unassembled WGS sequence"/>
</dbReference>
<dbReference type="EMBL" id="JAPTMU010000097">
    <property type="protein sequence ID" value="KAJ4921911.1"/>
    <property type="molecule type" value="Genomic_DNA"/>
</dbReference>
<feature type="domain" description="Core-binding (CB)" evidence="2">
    <location>
        <begin position="97"/>
        <end position="188"/>
    </location>
</feature>
<feature type="compositionally biased region" description="Basic residues" evidence="1">
    <location>
        <begin position="511"/>
        <end position="528"/>
    </location>
</feature>
<reference evidence="3" key="1">
    <citation type="submission" date="2022-11" db="EMBL/GenBank/DDBJ databases">
        <title>Chromosome-level genome of Pogonophryne albipinna.</title>
        <authorList>
            <person name="Jo E."/>
        </authorList>
    </citation>
    <scope>NUCLEOTIDE SEQUENCE</scope>
    <source>
        <strain evidence="3">SGF0006</strain>
        <tissue evidence="3">Muscle</tissue>
    </source>
</reference>
<evidence type="ECO:0000256" key="1">
    <source>
        <dbReference type="SAM" id="MobiDB-lite"/>
    </source>
</evidence>
<evidence type="ECO:0000259" key="2">
    <source>
        <dbReference type="PROSITE" id="PS51900"/>
    </source>
</evidence>
<dbReference type="AlphaFoldDB" id="A0AAD6F5D7"/>
<feature type="region of interest" description="Disordered" evidence="1">
    <location>
        <begin position="445"/>
        <end position="528"/>
    </location>
</feature>